<evidence type="ECO:0000313" key="2">
    <source>
        <dbReference type="EMBL" id="KAK9112064.1"/>
    </source>
</evidence>
<name>A0AAP0IB18_9MAGN</name>
<dbReference type="Proteomes" id="UP001419268">
    <property type="component" value="Unassembled WGS sequence"/>
</dbReference>
<evidence type="ECO:0000313" key="3">
    <source>
        <dbReference type="Proteomes" id="UP001419268"/>
    </source>
</evidence>
<organism evidence="2 3">
    <name type="scientific">Stephania cephalantha</name>
    <dbReference type="NCBI Taxonomy" id="152367"/>
    <lineage>
        <taxon>Eukaryota</taxon>
        <taxon>Viridiplantae</taxon>
        <taxon>Streptophyta</taxon>
        <taxon>Embryophyta</taxon>
        <taxon>Tracheophyta</taxon>
        <taxon>Spermatophyta</taxon>
        <taxon>Magnoliopsida</taxon>
        <taxon>Ranunculales</taxon>
        <taxon>Menispermaceae</taxon>
        <taxon>Menispermoideae</taxon>
        <taxon>Cissampelideae</taxon>
        <taxon>Stephania</taxon>
    </lineage>
</organism>
<accession>A0AAP0IB18</accession>
<proteinExistence type="predicted"/>
<evidence type="ECO:0000256" key="1">
    <source>
        <dbReference type="SAM" id="MobiDB-lite"/>
    </source>
</evidence>
<feature type="region of interest" description="Disordered" evidence="1">
    <location>
        <begin position="1"/>
        <end position="55"/>
    </location>
</feature>
<sequence>MVWTAEDGGAPVADGSGCAGGQRNGEGQRLLGAFDADDQQRQRRGERRASTTLRRLLAMRRKRRRKERKRDPLLDV</sequence>
<keyword evidence="3" id="KW-1185">Reference proteome</keyword>
<gene>
    <name evidence="2" type="ORF">Scep_019583</name>
</gene>
<comment type="caution">
    <text evidence="2">The sequence shown here is derived from an EMBL/GenBank/DDBJ whole genome shotgun (WGS) entry which is preliminary data.</text>
</comment>
<protein>
    <submittedName>
        <fullName evidence="2">Uncharacterized protein</fullName>
    </submittedName>
</protein>
<feature type="compositionally biased region" description="Basic and acidic residues" evidence="1">
    <location>
        <begin position="38"/>
        <end position="49"/>
    </location>
</feature>
<reference evidence="2 3" key="1">
    <citation type="submission" date="2024-01" db="EMBL/GenBank/DDBJ databases">
        <title>Genome assemblies of Stephania.</title>
        <authorList>
            <person name="Yang L."/>
        </authorList>
    </citation>
    <scope>NUCLEOTIDE SEQUENCE [LARGE SCALE GENOMIC DNA]</scope>
    <source>
        <strain evidence="2">JXDWG</strain>
        <tissue evidence="2">Leaf</tissue>
    </source>
</reference>
<dbReference type="AlphaFoldDB" id="A0AAP0IB18"/>
<dbReference type="EMBL" id="JBBNAG010000008">
    <property type="protein sequence ID" value="KAK9112064.1"/>
    <property type="molecule type" value="Genomic_DNA"/>
</dbReference>